<feature type="region of interest" description="Disordered" evidence="7">
    <location>
        <begin position="399"/>
        <end position="472"/>
    </location>
</feature>
<keyword evidence="2" id="KW-0813">Transport</keyword>
<feature type="compositionally biased region" description="Low complexity" evidence="7">
    <location>
        <begin position="858"/>
        <end position="875"/>
    </location>
</feature>
<dbReference type="InterPro" id="IPR001204">
    <property type="entry name" value="Phos_transporter"/>
</dbReference>
<proteinExistence type="predicted"/>
<evidence type="ECO:0000256" key="1">
    <source>
        <dbReference type="ARBA" id="ARBA00004141"/>
    </source>
</evidence>
<comment type="subcellular location">
    <subcellularLocation>
        <location evidence="1">Membrane</location>
        <topology evidence="1">Multi-pass membrane protein</topology>
    </subcellularLocation>
</comment>
<evidence type="ECO:0000256" key="3">
    <source>
        <dbReference type="ARBA" id="ARBA00022592"/>
    </source>
</evidence>
<keyword evidence="4 8" id="KW-0812">Transmembrane</keyword>
<evidence type="ECO:0000313" key="10">
    <source>
        <dbReference type="Proteomes" id="UP000747399"/>
    </source>
</evidence>
<dbReference type="Pfam" id="PF01384">
    <property type="entry name" value="PHO4"/>
    <property type="match status" value="1"/>
</dbReference>
<dbReference type="EMBL" id="BNCO01000094">
    <property type="protein sequence ID" value="GIL67092.1"/>
    <property type="molecule type" value="Genomic_DNA"/>
</dbReference>
<keyword evidence="3" id="KW-0592">Phosphate transport</keyword>
<dbReference type="PANTHER" id="PTHR11101:SF96">
    <property type="entry name" value="PHOSPHATE TRANSPORTER"/>
    <property type="match status" value="1"/>
</dbReference>
<feature type="transmembrane region" description="Helical" evidence="8">
    <location>
        <begin position="118"/>
        <end position="139"/>
    </location>
</feature>
<feature type="region of interest" description="Disordered" evidence="7">
    <location>
        <begin position="616"/>
        <end position="640"/>
    </location>
</feature>
<feature type="transmembrane region" description="Helical" evidence="8">
    <location>
        <begin position="6"/>
        <end position="27"/>
    </location>
</feature>
<evidence type="ECO:0000256" key="7">
    <source>
        <dbReference type="SAM" id="MobiDB-lite"/>
    </source>
</evidence>
<sequence>MGNWADYTWIIVVGSLAAFFTAFGIGANDVANAFGSSVAARTLTMRQALLIAAVCEFSGAVLLGAEVTLTVSGGIARISAFYSDPEIYMYGMLCALVASGTWLLLATYLSLPVSTTHATIGGVLGFAFVYGGPDAVLWLEPQDSFPYMNGLVPIVLAWFTSPLISGLAAAFLFLLVRSAILRRAMSLELAIWSLPVLVLFTVFINLFFVLYKGSEARRACSSNKCAWISAAAGAGCALLTALVVVPFMRHRIRAAALARSQAAQSRLELATSRPSAAPSALTTATLPRCSTTQLGLNGGNGGSIAGRGGGGGGGSAGRGGGSASRGGSGGGGPTPQPPSTAAVMRVHNPLASGRGGYSIARSFSRSTARISESSQPSGSGALEAVKAAALPPIQPLLAANRDGSLPAPLESVPESSVHTNAHPDVPQPQPQPQPAAAAAAAAAALRQPEGPGPGPGPAGPSLREQGATADGSLSPLVKPAIAAAAEEGRELGLGRAEGGDGDWGLSPPNDVTADDNSVDRTVHRGRSGDGCAATDAATAAGGNTAPACAAADGEPTPPLPSPLPGGKEPLPPPLQQGQQHHQQWHGHGHHYQAQPQQQWQWQQPGVFPHPYHHPVHQPAPDGAGGLWNHHQQQQQQQQQQQLLLQQMHHQHIQQQQQLVIHHQHYENLGELQGQPAAAVAAQHWQVGIEGGGVAWQQQGQQQQWQQQQVWQMQQMQLQQQQQLQQWQWQQQQMKHMQLQQHTLLQAHLEGSGRAEGGSSAAVAVATATTAAVAATGAATTAATNAGDATDWTAGATPGGLMQTKRAVAESLERTSQQQQQQQQRGRQSFRSHRDGAAAAATAAASTLGNLAAASTAAASRAEGSETSAELSSNPDADAEDEADSSPRHSHHRRSPHPNGNEGEGEGERTSNNAHFQKTFDQLKAIVLHGTNVNVHDCVELGVDPVAVAIHAHAEVFDPSTEHAFKYLQVITAICDSFSHGANDVANSVGPLAAIWFIYRHQSVDIDSNVPVWVLVLGGAGIVVGLAVYGYNIIRAIGVRLSVVTPSRGFCIELSTALVVVLASKYGLPISTTHCQVGATAGMGLLEGSAGLHWPLAAQFFLGWVVTLLFTALLSAAVFAAGAYSPCIQQGRAILQYESQLAALTSRLDLLLNRTNAAAAVDPAVWGNFSAGLQSQLDADMASITWGVTHGSDGSSRPMHHVTANYVLGFVSRAVDAYLNNSLPYIGGMQAAGQALPRHP</sequence>
<evidence type="ECO:0000256" key="2">
    <source>
        <dbReference type="ARBA" id="ARBA00022448"/>
    </source>
</evidence>
<keyword evidence="5 8" id="KW-1133">Transmembrane helix</keyword>
<feature type="transmembrane region" description="Helical" evidence="8">
    <location>
        <begin position="226"/>
        <end position="247"/>
    </location>
</feature>
<feature type="region of interest" description="Disordered" evidence="7">
    <location>
        <begin position="292"/>
        <end position="341"/>
    </location>
</feature>
<evidence type="ECO:0000256" key="5">
    <source>
        <dbReference type="ARBA" id="ARBA00022989"/>
    </source>
</evidence>
<evidence type="ECO:0000256" key="8">
    <source>
        <dbReference type="SAM" id="Phobius"/>
    </source>
</evidence>
<evidence type="ECO:0000313" key="9">
    <source>
        <dbReference type="EMBL" id="GIL67092.1"/>
    </source>
</evidence>
<dbReference type="PANTHER" id="PTHR11101">
    <property type="entry name" value="PHOSPHATE TRANSPORTER"/>
    <property type="match status" value="1"/>
</dbReference>
<feature type="region of interest" description="Disordered" evidence="7">
    <location>
        <begin position="858"/>
        <end position="910"/>
    </location>
</feature>
<keyword evidence="6 8" id="KW-0472">Membrane</keyword>
<dbReference type="GO" id="GO:0035435">
    <property type="term" value="P:phosphate ion transmembrane transport"/>
    <property type="evidence" value="ECO:0007669"/>
    <property type="project" value="TreeGrafter"/>
</dbReference>
<organism evidence="9 10">
    <name type="scientific">Volvox africanus</name>
    <dbReference type="NCBI Taxonomy" id="51714"/>
    <lineage>
        <taxon>Eukaryota</taxon>
        <taxon>Viridiplantae</taxon>
        <taxon>Chlorophyta</taxon>
        <taxon>core chlorophytes</taxon>
        <taxon>Chlorophyceae</taxon>
        <taxon>CS clade</taxon>
        <taxon>Chlamydomonadales</taxon>
        <taxon>Volvocaceae</taxon>
        <taxon>Volvox</taxon>
    </lineage>
</organism>
<dbReference type="Proteomes" id="UP000747399">
    <property type="component" value="Unassembled WGS sequence"/>
</dbReference>
<feature type="compositionally biased region" description="Low complexity" evidence="7">
    <location>
        <begin position="434"/>
        <end position="444"/>
    </location>
</feature>
<name>A0A8J4BX35_9CHLO</name>
<dbReference type="GO" id="GO:0005315">
    <property type="term" value="F:phosphate transmembrane transporter activity"/>
    <property type="evidence" value="ECO:0007669"/>
    <property type="project" value="InterPro"/>
</dbReference>
<dbReference type="AlphaFoldDB" id="A0A8J4BX35"/>
<feature type="transmembrane region" description="Helical" evidence="8">
    <location>
        <begin position="189"/>
        <end position="211"/>
    </location>
</feature>
<dbReference type="GO" id="GO:0016020">
    <property type="term" value="C:membrane"/>
    <property type="evidence" value="ECO:0007669"/>
    <property type="project" value="UniProtKB-SubCell"/>
</dbReference>
<evidence type="ECO:0008006" key="11">
    <source>
        <dbReference type="Google" id="ProtNLM"/>
    </source>
</evidence>
<keyword evidence="10" id="KW-1185">Reference proteome</keyword>
<feature type="region of interest" description="Disordered" evidence="7">
    <location>
        <begin position="806"/>
        <end position="841"/>
    </location>
</feature>
<comment type="caution">
    <text evidence="9">The sequence shown here is derived from an EMBL/GenBank/DDBJ whole genome shotgun (WGS) entry which is preliminary data.</text>
</comment>
<accession>A0A8J4BX35</accession>
<feature type="transmembrane region" description="Helical" evidence="8">
    <location>
        <begin position="151"/>
        <end position="177"/>
    </location>
</feature>
<feature type="compositionally biased region" description="Low complexity" evidence="7">
    <location>
        <begin position="529"/>
        <end position="554"/>
    </location>
</feature>
<feature type="transmembrane region" description="Helical" evidence="8">
    <location>
        <begin position="87"/>
        <end position="111"/>
    </location>
</feature>
<feature type="transmembrane region" description="Helical" evidence="8">
    <location>
        <begin position="1100"/>
        <end position="1123"/>
    </location>
</feature>
<evidence type="ECO:0000256" key="4">
    <source>
        <dbReference type="ARBA" id="ARBA00022692"/>
    </source>
</evidence>
<feature type="compositionally biased region" description="Pro residues" evidence="7">
    <location>
        <begin position="555"/>
        <end position="574"/>
    </location>
</feature>
<feature type="transmembrane region" description="Helical" evidence="8">
    <location>
        <begin position="1009"/>
        <end position="1030"/>
    </location>
</feature>
<reference evidence="9" key="1">
    <citation type="journal article" date="2021" name="Proc. Natl. Acad. Sci. U.S.A.">
        <title>Three genomes in the algal genus Volvox reveal the fate of a haploid sex-determining region after a transition to homothallism.</title>
        <authorList>
            <person name="Yamamoto K."/>
            <person name="Hamaji T."/>
            <person name="Kawai-Toyooka H."/>
            <person name="Matsuzaki R."/>
            <person name="Takahashi F."/>
            <person name="Nishimura Y."/>
            <person name="Kawachi M."/>
            <person name="Noguchi H."/>
            <person name="Minakuchi Y."/>
            <person name="Umen J.G."/>
            <person name="Toyoda A."/>
            <person name="Nozaki H."/>
        </authorList>
    </citation>
    <scope>NUCLEOTIDE SEQUENCE</scope>
    <source>
        <strain evidence="9">NIES-3780</strain>
    </source>
</reference>
<feature type="region of interest" description="Disordered" evidence="7">
    <location>
        <begin position="493"/>
        <end position="598"/>
    </location>
</feature>
<feature type="compositionally biased region" description="Gly residues" evidence="7">
    <location>
        <begin position="296"/>
        <end position="333"/>
    </location>
</feature>
<evidence type="ECO:0000256" key="6">
    <source>
        <dbReference type="ARBA" id="ARBA00023136"/>
    </source>
</evidence>
<feature type="compositionally biased region" description="Low complexity" evidence="7">
    <location>
        <begin position="629"/>
        <end position="640"/>
    </location>
</feature>
<feature type="transmembrane region" description="Helical" evidence="8">
    <location>
        <begin position="48"/>
        <end position="75"/>
    </location>
</feature>
<protein>
    <recommendedName>
        <fullName evidence="11">Phosphate transporter</fullName>
    </recommendedName>
</protein>
<gene>
    <name evidence="9" type="ORF">Vafri_20536</name>
</gene>